<dbReference type="AlphaFoldDB" id="A0A2N9EP06"/>
<feature type="coiled-coil region" evidence="1">
    <location>
        <begin position="274"/>
        <end position="301"/>
    </location>
</feature>
<organism evidence="4">
    <name type="scientific">Fagus sylvatica</name>
    <name type="common">Beechnut</name>
    <dbReference type="NCBI Taxonomy" id="28930"/>
    <lineage>
        <taxon>Eukaryota</taxon>
        <taxon>Viridiplantae</taxon>
        <taxon>Streptophyta</taxon>
        <taxon>Embryophyta</taxon>
        <taxon>Tracheophyta</taxon>
        <taxon>Spermatophyta</taxon>
        <taxon>Magnoliopsida</taxon>
        <taxon>eudicotyledons</taxon>
        <taxon>Gunneridae</taxon>
        <taxon>Pentapetalae</taxon>
        <taxon>rosids</taxon>
        <taxon>fabids</taxon>
        <taxon>Fagales</taxon>
        <taxon>Fagaceae</taxon>
        <taxon>Fagus</taxon>
    </lineage>
</organism>
<evidence type="ECO:0000313" key="4">
    <source>
        <dbReference type="EMBL" id="SPC76548.1"/>
    </source>
</evidence>
<evidence type="ECO:0000256" key="1">
    <source>
        <dbReference type="SAM" id="Coils"/>
    </source>
</evidence>
<protein>
    <submittedName>
        <fullName evidence="4">Uncharacterized protein</fullName>
    </submittedName>
</protein>
<keyword evidence="1" id="KW-0175">Coiled coil</keyword>
<evidence type="ECO:0000256" key="3">
    <source>
        <dbReference type="SAM" id="Phobius"/>
    </source>
</evidence>
<dbReference type="PANTHER" id="PTHR35490">
    <property type="entry name" value="BACTERIOPHAGE N4 ADSORPTION B PROTEIN"/>
    <property type="match status" value="1"/>
</dbReference>
<gene>
    <name evidence="4" type="ORF">FSB_LOCUS4430</name>
</gene>
<sequence length="482" mass="53360">MPTFTAIAFDRLIEPGASKSVDKSVPNSKPPNSRPIPNSMLERRNSTSAAEKRVKRPQMTPALYATPKVTPLPDSPTSFPPSPYIINHKRRGPRLMKSFSEDDVSSRQKTVEKVNGNMDNAETEVVHSTDDASVTFSVPGPNEEHVNGGHECEVGSCNSEPGCSNGELGSSNGELGSSNVELGSSSKSNGAAREEDSLKLERDGDSEYFFDPQDSLSITSNTDGEDSSGPERSMKLATPMGEFFDAWEELSSEGGPLPSLGNVEAELREMKLSLLMEIEKRKQAEEALNNMRSQWQRLRQQLSLVGLVLPADPPVVAEGEQPDCDPAEELCQQVDVSRFVSESIGRGVARAEAEMEMEALIESKNFEIARLSDRLHFYEVVNREMYQRNQDALVKSILCHLQGTRMKYVYLLVTWGGLMPSFEEMARHQRQVRKRRQRWVWGSIATAITLGTAALAWSYLPTGRESSSTDHFQNPEGDDADN</sequence>
<feature type="compositionally biased region" description="Polar residues" evidence="2">
    <location>
        <begin position="180"/>
        <end position="189"/>
    </location>
</feature>
<reference evidence="4" key="1">
    <citation type="submission" date="2018-02" db="EMBL/GenBank/DDBJ databases">
        <authorList>
            <person name="Cohen D.B."/>
            <person name="Kent A.D."/>
        </authorList>
    </citation>
    <scope>NUCLEOTIDE SEQUENCE</scope>
</reference>
<feature type="compositionally biased region" description="Basic and acidic residues" evidence="2">
    <location>
        <begin position="192"/>
        <end position="205"/>
    </location>
</feature>
<feature type="region of interest" description="Disordered" evidence="2">
    <location>
        <begin position="15"/>
        <end position="234"/>
    </location>
</feature>
<feature type="transmembrane region" description="Helical" evidence="3">
    <location>
        <begin position="438"/>
        <end position="460"/>
    </location>
</feature>
<keyword evidence="3" id="KW-1133">Transmembrane helix</keyword>
<keyword evidence="3" id="KW-0472">Membrane</keyword>
<keyword evidence="3" id="KW-0812">Transmembrane</keyword>
<dbReference type="EMBL" id="OIVN01000224">
    <property type="protein sequence ID" value="SPC76548.1"/>
    <property type="molecule type" value="Genomic_DNA"/>
</dbReference>
<dbReference type="PANTHER" id="PTHR35490:SF2">
    <property type="entry name" value="BACTERIOPHAGE N4 ADSORPTION B PROTEIN"/>
    <property type="match status" value="1"/>
</dbReference>
<evidence type="ECO:0000256" key="2">
    <source>
        <dbReference type="SAM" id="MobiDB-lite"/>
    </source>
</evidence>
<proteinExistence type="predicted"/>
<feature type="transmembrane region" description="Helical" evidence="3">
    <location>
        <begin position="408"/>
        <end position="426"/>
    </location>
</feature>
<feature type="compositionally biased region" description="Basic and acidic residues" evidence="2">
    <location>
        <begin position="142"/>
        <end position="153"/>
    </location>
</feature>
<feature type="compositionally biased region" description="Low complexity" evidence="2">
    <location>
        <begin position="164"/>
        <end position="179"/>
    </location>
</feature>
<name>A0A2N9EP06_FAGSY</name>
<accession>A0A2N9EP06</accession>